<feature type="region of interest" description="Disordered" evidence="1">
    <location>
        <begin position="143"/>
        <end position="174"/>
    </location>
</feature>
<dbReference type="EMBL" id="ML976991">
    <property type="protein sequence ID" value="KAF1956854.1"/>
    <property type="molecule type" value="Genomic_DNA"/>
</dbReference>
<dbReference type="Proteomes" id="UP000800035">
    <property type="component" value="Unassembled WGS sequence"/>
</dbReference>
<organism evidence="3 4">
    <name type="scientific">Byssothecium circinans</name>
    <dbReference type="NCBI Taxonomy" id="147558"/>
    <lineage>
        <taxon>Eukaryota</taxon>
        <taxon>Fungi</taxon>
        <taxon>Dikarya</taxon>
        <taxon>Ascomycota</taxon>
        <taxon>Pezizomycotina</taxon>
        <taxon>Dothideomycetes</taxon>
        <taxon>Pleosporomycetidae</taxon>
        <taxon>Pleosporales</taxon>
        <taxon>Massarineae</taxon>
        <taxon>Massarinaceae</taxon>
        <taxon>Byssothecium</taxon>
    </lineage>
</organism>
<feature type="compositionally biased region" description="Basic residues" evidence="1">
    <location>
        <begin position="92"/>
        <end position="101"/>
    </location>
</feature>
<accession>A0A6A5TWZ4</accession>
<feature type="region of interest" description="Disordered" evidence="1">
    <location>
        <begin position="19"/>
        <end position="109"/>
    </location>
</feature>
<dbReference type="InterPro" id="IPR046797">
    <property type="entry name" value="PDDEXK_12"/>
</dbReference>
<dbReference type="Pfam" id="PF20516">
    <property type="entry name" value="PDDEXK_12"/>
    <property type="match status" value="1"/>
</dbReference>
<feature type="compositionally biased region" description="Polar residues" evidence="1">
    <location>
        <begin position="74"/>
        <end position="88"/>
    </location>
</feature>
<gene>
    <name evidence="3" type="ORF">CC80DRAFT_492339</name>
</gene>
<name>A0A6A5TWZ4_9PLEO</name>
<protein>
    <recommendedName>
        <fullName evidence="2">PD-(D/E)XK nuclease-like domain-containing protein</fullName>
    </recommendedName>
</protein>
<evidence type="ECO:0000259" key="2">
    <source>
        <dbReference type="Pfam" id="PF20516"/>
    </source>
</evidence>
<sequence>MPLPPRVVSAWLGDIAAASRPETSRRRKCSQVQESQSQRRKRRALDKTTANMPRLRPSPPDSPDPLSSDLRASIQPSERASVGSQSNLEKVKRPRGRPRKPRQQESEAVAGYASIEATGNLVLSPSTSQYSGSRYGEELASMGLGISEPTNSNTTASSSRRGKSRNPSPVKSLDDMHIFDKPISVGFVNGERPIPEVLQPHWDALENICANIGIIPRSIQAQFEAEERLHPFMLSMAPVPASRESIRLESRDFEDICEVRDTTIKYWARTHESGWNSKIHQKILDRALKPYQDRYESHNVTTAKPIKAFAPAFKDDPKDPKVVDFVITHIPSSTLRGSIQSLLRNVSDDEQRTINQTHDLCYQPALLSMETKKGYNDELDANFKLAMWTTAWQVGISRFTSQGTACTPLPGIIVYGHVWELQWAVDTVDTVYFIKHPVPIGNTATVAGCYRLLAAIRYLVSVWSEEVFLPWFIETVVRGESN</sequence>
<evidence type="ECO:0000256" key="1">
    <source>
        <dbReference type="SAM" id="MobiDB-lite"/>
    </source>
</evidence>
<evidence type="ECO:0000313" key="4">
    <source>
        <dbReference type="Proteomes" id="UP000800035"/>
    </source>
</evidence>
<dbReference type="OrthoDB" id="3757438at2759"/>
<proteinExistence type="predicted"/>
<reference evidence="3" key="1">
    <citation type="journal article" date="2020" name="Stud. Mycol.">
        <title>101 Dothideomycetes genomes: a test case for predicting lifestyles and emergence of pathogens.</title>
        <authorList>
            <person name="Haridas S."/>
            <person name="Albert R."/>
            <person name="Binder M."/>
            <person name="Bloem J."/>
            <person name="Labutti K."/>
            <person name="Salamov A."/>
            <person name="Andreopoulos B."/>
            <person name="Baker S."/>
            <person name="Barry K."/>
            <person name="Bills G."/>
            <person name="Bluhm B."/>
            <person name="Cannon C."/>
            <person name="Castanera R."/>
            <person name="Culley D."/>
            <person name="Daum C."/>
            <person name="Ezra D."/>
            <person name="Gonzalez J."/>
            <person name="Henrissat B."/>
            <person name="Kuo A."/>
            <person name="Liang C."/>
            <person name="Lipzen A."/>
            <person name="Lutzoni F."/>
            <person name="Magnuson J."/>
            <person name="Mondo S."/>
            <person name="Nolan M."/>
            <person name="Ohm R."/>
            <person name="Pangilinan J."/>
            <person name="Park H.-J."/>
            <person name="Ramirez L."/>
            <person name="Alfaro M."/>
            <person name="Sun H."/>
            <person name="Tritt A."/>
            <person name="Yoshinaga Y."/>
            <person name="Zwiers L.-H."/>
            <person name="Turgeon B."/>
            <person name="Goodwin S."/>
            <person name="Spatafora J."/>
            <person name="Crous P."/>
            <person name="Grigoriev I."/>
        </authorList>
    </citation>
    <scope>NUCLEOTIDE SEQUENCE</scope>
    <source>
        <strain evidence="3">CBS 675.92</strain>
    </source>
</reference>
<feature type="compositionally biased region" description="Low complexity" evidence="1">
    <location>
        <begin position="150"/>
        <end position="159"/>
    </location>
</feature>
<evidence type="ECO:0000313" key="3">
    <source>
        <dbReference type="EMBL" id="KAF1956854.1"/>
    </source>
</evidence>
<dbReference type="AlphaFoldDB" id="A0A6A5TWZ4"/>
<keyword evidence="4" id="KW-1185">Reference proteome</keyword>
<feature type="domain" description="PD-(D/E)XK nuclease-like" evidence="2">
    <location>
        <begin position="233"/>
        <end position="468"/>
    </location>
</feature>